<sequence length="79" mass="8632">MKKFALTTIAAAATVAMLSAPSFADTIADDEPVFTQTVINHAVKTDQVTAGFKAQRKQTDIQAFDQRFKDRDQGAADKR</sequence>
<reference evidence="1" key="1">
    <citation type="submission" date="2018-06" db="EMBL/GenBank/DDBJ databases">
        <authorList>
            <person name="Zhirakovskaya E."/>
        </authorList>
    </citation>
    <scope>NUCLEOTIDE SEQUENCE</scope>
</reference>
<dbReference type="AlphaFoldDB" id="A0A3B0RXH9"/>
<gene>
    <name evidence="1" type="ORF">MNBD_ALPHA08-686</name>
</gene>
<accession>A0A3B0RXH9</accession>
<proteinExistence type="predicted"/>
<protein>
    <submittedName>
        <fullName evidence="1">Uncharacterized protein</fullName>
    </submittedName>
</protein>
<evidence type="ECO:0000313" key="1">
    <source>
        <dbReference type="EMBL" id="VAV96152.1"/>
    </source>
</evidence>
<dbReference type="EMBL" id="UOEC01000132">
    <property type="protein sequence ID" value="VAV96152.1"/>
    <property type="molecule type" value="Genomic_DNA"/>
</dbReference>
<organism evidence="1">
    <name type="scientific">hydrothermal vent metagenome</name>
    <dbReference type="NCBI Taxonomy" id="652676"/>
    <lineage>
        <taxon>unclassified sequences</taxon>
        <taxon>metagenomes</taxon>
        <taxon>ecological metagenomes</taxon>
    </lineage>
</organism>
<name>A0A3B0RXH9_9ZZZZ</name>